<name>E8R6F0_ISOPI</name>
<reference evidence="12 13" key="2">
    <citation type="journal article" date="2011" name="Stand. Genomic Sci.">
        <title>Complete genome sequence of Isosphaera pallida type strain (IS1B).</title>
        <authorList>
            <consortium name="US DOE Joint Genome Institute (JGI-PGF)"/>
            <person name="Goker M."/>
            <person name="Cleland D."/>
            <person name="Saunders E."/>
            <person name="Lapidus A."/>
            <person name="Nolan M."/>
            <person name="Lucas S."/>
            <person name="Hammon N."/>
            <person name="Deshpande S."/>
            <person name="Cheng J.F."/>
            <person name="Tapia R."/>
            <person name="Han C."/>
            <person name="Goodwin L."/>
            <person name="Pitluck S."/>
            <person name="Liolios K."/>
            <person name="Pagani I."/>
            <person name="Ivanova N."/>
            <person name="Mavromatis K."/>
            <person name="Pati A."/>
            <person name="Chen A."/>
            <person name="Palaniappan K."/>
            <person name="Land M."/>
            <person name="Hauser L."/>
            <person name="Chang Y.J."/>
            <person name="Jeffries C.D."/>
            <person name="Detter J.C."/>
            <person name="Beck B."/>
            <person name="Woyke T."/>
            <person name="Bristow J."/>
            <person name="Eisen J.A."/>
            <person name="Markowitz V."/>
            <person name="Hugenholtz P."/>
            <person name="Kyrpides N.C."/>
            <person name="Klenk H.P."/>
        </authorList>
    </citation>
    <scope>NUCLEOTIDE SEQUENCE [LARGE SCALE GENOMIC DNA]</scope>
    <source>
        <strain evidence="13">ATCC 43644 / DSM 9630 / IS1B</strain>
    </source>
</reference>
<keyword evidence="3" id="KW-0808">Transferase</keyword>
<feature type="domain" description="DNA polymerase III delta N-terminal" evidence="10">
    <location>
        <begin position="28"/>
        <end position="149"/>
    </location>
</feature>
<dbReference type="STRING" id="575540.Isop_1265"/>
<comment type="catalytic activity">
    <reaction evidence="8">
        <text>DNA(n) + a 2'-deoxyribonucleoside 5'-triphosphate = DNA(n+1) + diphosphate</text>
        <dbReference type="Rhea" id="RHEA:22508"/>
        <dbReference type="Rhea" id="RHEA-COMP:17339"/>
        <dbReference type="Rhea" id="RHEA-COMP:17340"/>
        <dbReference type="ChEBI" id="CHEBI:33019"/>
        <dbReference type="ChEBI" id="CHEBI:61560"/>
        <dbReference type="ChEBI" id="CHEBI:173112"/>
        <dbReference type="EC" id="2.7.7.7"/>
    </reaction>
</comment>
<dbReference type="GO" id="GO:0003887">
    <property type="term" value="F:DNA-directed DNA polymerase activity"/>
    <property type="evidence" value="ECO:0007669"/>
    <property type="project" value="UniProtKB-KW"/>
</dbReference>
<evidence type="ECO:0000256" key="9">
    <source>
        <dbReference type="SAM" id="MobiDB-lite"/>
    </source>
</evidence>
<dbReference type="KEGG" id="ipa:Isop_1265"/>
<feature type="region of interest" description="Disordered" evidence="9">
    <location>
        <begin position="354"/>
        <end position="382"/>
    </location>
</feature>
<sequence length="382" mass="40841">MPVSGLEFLKEAEANAKQGMDCPAFAVIFGDEPFLKSRVLAALLDRALGPNHRAEDADADMALCRLDGEAASAQVARVFDEARTLPFLAKRRVVVVEEADEFVIKARKELEKFVQYPPPTGVLILSLKSFPSNTTLAKLTEKIALAVDCRAPKEAEMPGLLIQLARKDHGLKLESDAARLMVELVGPELGLMVNELGKLAAYVGTAQTITRDDVAAMVGSGRVLEIWKVIDLATTGKAGEALDALDRLLAAGEPPIKLMAAMTTTLLKVAHAGRLRVARMTPEQAARSAGIPPFGVEKMVAQHAHLGPSRVARLSSLLLQTDLDLKGFSNLPPRTILERLIVELARPRKDLVAASTIAPSGAESTPRASSTARRRGNASASG</sequence>
<dbReference type="InterPro" id="IPR027417">
    <property type="entry name" value="P-loop_NTPase"/>
</dbReference>
<reference key="1">
    <citation type="submission" date="2010-11" db="EMBL/GenBank/DDBJ databases">
        <title>The complete sequence of chromosome of Isophaera pallida ATCC 43644.</title>
        <authorList>
            <consortium name="US DOE Joint Genome Institute (JGI-PGF)"/>
            <person name="Lucas S."/>
            <person name="Copeland A."/>
            <person name="Lapidus A."/>
            <person name="Bruce D."/>
            <person name="Goodwin L."/>
            <person name="Pitluck S."/>
            <person name="Kyrpides N."/>
            <person name="Mavromatis K."/>
            <person name="Pagani I."/>
            <person name="Ivanova N."/>
            <person name="Saunders E."/>
            <person name="Brettin T."/>
            <person name="Detter J.C."/>
            <person name="Han C."/>
            <person name="Tapia R."/>
            <person name="Land M."/>
            <person name="Hauser L."/>
            <person name="Markowitz V."/>
            <person name="Cheng J.-F."/>
            <person name="Hugenholtz P."/>
            <person name="Woyke T."/>
            <person name="Wu D."/>
            <person name="Eisen J.A."/>
        </authorList>
    </citation>
    <scope>NUCLEOTIDE SEQUENCE</scope>
    <source>
        <strain>ATCC 43644</strain>
    </source>
</reference>
<dbReference type="GO" id="GO:0009360">
    <property type="term" value="C:DNA polymerase III complex"/>
    <property type="evidence" value="ECO:0007669"/>
    <property type="project" value="InterPro"/>
</dbReference>
<dbReference type="HOGENOM" id="CLU_044694_1_0_0"/>
<evidence type="ECO:0000256" key="8">
    <source>
        <dbReference type="ARBA" id="ARBA00049244"/>
    </source>
</evidence>
<keyword evidence="6" id="KW-0239">DNA-directed DNA polymerase</keyword>
<feature type="domain" description="DNA polymerase III delta subunit-like C-terminal" evidence="11">
    <location>
        <begin position="226"/>
        <end position="343"/>
    </location>
</feature>
<dbReference type="SUPFAM" id="SSF48019">
    <property type="entry name" value="post-AAA+ oligomerization domain-like"/>
    <property type="match status" value="1"/>
</dbReference>
<evidence type="ECO:0000313" key="13">
    <source>
        <dbReference type="Proteomes" id="UP000008631"/>
    </source>
</evidence>
<evidence type="ECO:0000259" key="11">
    <source>
        <dbReference type="Pfam" id="PF21694"/>
    </source>
</evidence>
<evidence type="ECO:0000256" key="5">
    <source>
        <dbReference type="ARBA" id="ARBA00022705"/>
    </source>
</evidence>
<dbReference type="EC" id="2.7.7.7" evidence="1"/>
<dbReference type="PANTHER" id="PTHR34388:SF1">
    <property type="entry name" value="DNA POLYMERASE III SUBUNIT DELTA"/>
    <property type="match status" value="1"/>
</dbReference>
<dbReference type="Pfam" id="PF06144">
    <property type="entry name" value="DNA_pol3_delta"/>
    <property type="match status" value="1"/>
</dbReference>
<dbReference type="eggNOG" id="COG1466">
    <property type="taxonomic scope" value="Bacteria"/>
</dbReference>
<evidence type="ECO:0000256" key="6">
    <source>
        <dbReference type="ARBA" id="ARBA00022932"/>
    </source>
</evidence>
<evidence type="ECO:0000256" key="2">
    <source>
        <dbReference type="ARBA" id="ARBA00017703"/>
    </source>
</evidence>
<keyword evidence="5" id="KW-0235">DNA replication</keyword>
<evidence type="ECO:0000259" key="10">
    <source>
        <dbReference type="Pfam" id="PF06144"/>
    </source>
</evidence>
<dbReference type="AlphaFoldDB" id="E8R6F0"/>
<keyword evidence="4" id="KW-0548">Nucleotidyltransferase</keyword>
<proteinExistence type="inferred from homology"/>
<dbReference type="Proteomes" id="UP000008631">
    <property type="component" value="Chromosome"/>
</dbReference>
<dbReference type="Gene3D" id="3.40.50.300">
    <property type="entry name" value="P-loop containing nucleotide triphosphate hydrolases"/>
    <property type="match status" value="1"/>
</dbReference>
<dbReference type="InterPro" id="IPR048466">
    <property type="entry name" value="DNA_pol3_delta-like_C"/>
</dbReference>
<dbReference type="InterPro" id="IPR005790">
    <property type="entry name" value="DNA_polIII_delta"/>
</dbReference>
<dbReference type="InterPro" id="IPR010372">
    <property type="entry name" value="DNA_pol3_delta_N"/>
</dbReference>
<organism evidence="12 13">
    <name type="scientific">Isosphaera pallida (strain ATCC 43644 / DSM 9630 / IS1B)</name>
    <dbReference type="NCBI Taxonomy" id="575540"/>
    <lineage>
        <taxon>Bacteria</taxon>
        <taxon>Pseudomonadati</taxon>
        <taxon>Planctomycetota</taxon>
        <taxon>Planctomycetia</taxon>
        <taxon>Isosphaerales</taxon>
        <taxon>Isosphaeraceae</taxon>
        <taxon>Isosphaera</taxon>
    </lineage>
</organism>
<dbReference type="Gene3D" id="1.10.8.60">
    <property type="match status" value="1"/>
</dbReference>
<dbReference type="InterPro" id="IPR008921">
    <property type="entry name" value="DNA_pol3_clamp-load_cplx_C"/>
</dbReference>
<protein>
    <recommendedName>
        <fullName evidence="2">DNA polymerase III subunit delta</fullName>
        <ecNumber evidence="1">2.7.7.7</ecNumber>
    </recommendedName>
</protein>
<evidence type="ECO:0000313" key="12">
    <source>
        <dbReference type="EMBL" id="ADV61851.1"/>
    </source>
</evidence>
<dbReference type="Pfam" id="PF21694">
    <property type="entry name" value="DNA_pol3_delta_C"/>
    <property type="match status" value="1"/>
</dbReference>
<evidence type="ECO:0000256" key="7">
    <source>
        <dbReference type="ARBA" id="ARBA00034754"/>
    </source>
</evidence>
<dbReference type="Gene3D" id="1.20.272.10">
    <property type="match status" value="1"/>
</dbReference>
<dbReference type="NCBIfam" id="TIGR01128">
    <property type="entry name" value="holA"/>
    <property type="match status" value="1"/>
</dbReference>
<dbReference type="GO" id="GO:0003677">
    <property type="term" value="F:DNA binding"/>
    <property type="evidence" value="ECO:0007669"/>
    <property type="project" value="InterPro"/>
</dbReference>
<comment type="similarity">
    <text evidence="7">Belongs to the DNA polymerase HolA subunit family.</text>
</comment>
<evidence type="ECO:0000256" key="1">
    <source>
        <dbReference type="ARBA" id="ARBA00012417"/>
    </source>
</evidence>
<keyword evidence="13" id="KW-1185">Reference proteome</keyword>
<evidence type="ECO:0000256" key="4">
    <source>
        <dbReference type="ARBA" id="ARBA00022695"/>
    </source>
</evidence>
<dbReference type="PANTHER" id="PTHR34388">
    <property type="entry name" value="DNA POLYMERASE III SUBUNIT DELTA"/>
    <property type="match status" value="1"/>
</dbReference>
<dbReference type="SUPFAM" id="SSF52540">
    <property type="entry name" value="P-loop containing nucleoside triphosphate hydrolases"/>
    <property type="match status" value="1"/>
</dbReference>
<dbReference type="InParanoid" id="E8R6F0"/>
<accession>E8R6F0</accession>
<dbReference type="RefSeq" id="WP_013564140.1">
    <property type="nucleotide sequence ID" value="NC_014962.1"/>
</dbReference>
<dbReference type="EMBL" id="CP002353">
    <property type="protein sequence ID" value="ADV61851.1"/>
    <property type="molecule type" value="Genomic_DNA"/>
</dbReference>
<evidence type="ECO:0000256" key="3">
    <source>
        <dbReference type="ARBA" id="ARBA00022679"/>
    </source>
</evidence>
<dbReference type="GO" id="GO:0006261">
    <property type="term" value="P:DNA-templated DNA replication"/>
    <property type="evidence" value="ECO:0007669"/>
    <property type="project" value="TreeGrafter"/>
</dbReference>
<gene>
    <name evidence="12" type="ordered locus">Isop_1265</name>
</gene>